<evidence type="ECO:0000256" key="1">
    <source>
        <dbReference type="SAM" id="MobiDB-lite"/>
    </source>
</evidence>
<protein>
    <submittedName>
        <fullName evidence="3">Testis-expressed protein 12 isoform X1</fullName>
    </submittedName>
</protein>
<dbReference type="Pfam" id="PF15219">
    <property type="entry name" value="TEX12"/>
    <property type="match status" value="1"/>
</dbReference>
<dbReference type="STRING" id="8355.A0A1L8FLU4"/>
<dbReference type="Bgee" id="108696497">
    <property type="expression patterns" value="Expressed in testis and 11 other cell types or tissues"/>
</dbReference>
<dbReference type="OMA" id="RFTMIAN"/>
<reference evidence="3" key="1">
    <citation type="submission" date="2025-08" db="UniProtKB">
        <authorList>
            <consortium name="RefSeq"/>
        </authorList>
    </citation>
    <scope>IDENTIFICATION</scope>
    <source>
        <strain evidence="3">J_2021</strain>
        <tissue evidence="3">Erythrocytes</tissue>
    </source>
</reference>
<feature type="compositionally biased region" description="Basic and acidic residues" evidence="1">
    <location>
        <begin position="27"/>
        <end position="41"/>
    </location>
</feature>
<sequence length="139" mass="15838">MFHCAREYPAAILGKAHFQVKMSSKPQKFEENKSFKRKNEPEAEDPENSSCSSPSPSLCVSDSFPTGDIETLIRGLNKEINLLFDKYAQILNERSAVDASYVQEFDGIVKEARSVEIQLKQKRESLRNRLTKIANTLQR</sequence>
<gene>
    <name evidence="4" type="primary">tex12.L</name>
    <name evidence="3" type="synonym">urpta-1.L</name>
</gene>
<dbReference type="CTD" id="108696497"/>
<proteinExistence type="predicted"/>
<accession>A0A1L8FLU4</accession>
<dbReference type="GeneID" id="108696497"/>
<dbReference type="Proteomes" id="UP000186698">
    <property type="component" value="Chromosome 7L"/>
</dbReference>
<dbReference type="AlphaFoldDB" id="A0A1L8FLU4"/>
<dbReference type="PaxDb" id="8355-A0A1L8FLU4"/>
<name>A0A1L8FLU4_XENLA</name>
<dbReference type="PANTHER" id="PTHR37349:SF1">
    <property type="entry name" value="TESTIS-EXPRESSED PROTEIN 12"/>
    <property type="match status" value="1"/>
</dbReference>
<dbReference type="OrthoDB" id="6155282at2759"/>
<dbReference type="AGR" id="Xenbase:XB-GENE-17330948"/>
<keyword evidence="2" id="KW-1185">Reference proteome</keyword>
<feature type="region of interest" description="Disordered" evidence="1">
    <location>
        <begin position="22"/>
        <end position="62"/>
    </location>
</feature>
<evidence type="ECO:0000313" key="3">
    <source>
        <dbReference type="RefSeq" id="XP_018081419.1"/>
    </source>
</evidence>
<dbReference type="Xenbase" id="XB-GENE-17330948">
    <property type="gene designation" value="tex12.L"/>
</dbReference>
<dbReference type="InterPro" id="IPR029193">
    <property type="entry name" value="TEX12"/>
</dbReference>
<dbReference type="RefSeq" id="XP_018081419.1">
    <property type="nucleotide sequence ID" value="XM_018225930.2"/>
</dbReference>
<evidence type="ECO:0000313" key="4">
    <source>
        <dbReference type="Xenbase" id="XB-GENE-17330948"/>
    </source>
</evidence>
<feature type="compositionally biased region" description="Low complexity" evidence="1">
    <location>
        <begin position="49"/>
        <end position="62"/>
    </location>
</feature>
<organism evidence="2 3">
    <name type="scientific">Xenopus laevis</name>
    <name type="common">African clawed frog</name>
    <dbReference type="NCBI Taxonomy" id="8355"/>
    <lineage>
        <taxon>Eukaryota</taxon>
        <taxon>Metazoa</taxon>
        <taxon>Chordata</taxon>
        <taxon>Craniata</taxon>
        <taxon>Vertebrata</taxon>
        <taxon>Euteleostomi</taxon>
        <taxon>Amphibia</taxon>
        <taxon>Batrachia</taxon>
        <taxon>Anura</taxon>
        <taxon>Pipoidea</taxon>
        <taxon>Pipidae</taxon>
        <taxon>Xenopodinae</taxon>
        <taxon>Xenopus</taxon>
        <taxon>Xenopus</taxon>
    </lineage>
</organism>
<evidence type="ECO:0000313" key="2">
    <source>
        <dbReference type="Proteomes" id="UP000186698"/>
    </source>
</evidence>
<dbReference type="PANTHER" id="PTHR37349">
    <property type="entry name" value="TESTIS-EXPRESSED PROTEIN 12"/>
    <property type="match status" value="1"/>
</dbReference>
<dbReference type="KEGG" id="xla:108696497"/>